<dbReference type="STRING" id="871968.DESME_03370"/>
<evidence type="ECO:0000313" key="2">
    <source>
        <dbReference type="Proteomes" id="UP000010847"/>
    </source>
</evidence>
<evidence type="ECO:0000313" key="1">
    <source>
        <dbReference type="EMBL" id="AHF06199.1"/>
    </source>
</evidence>
<dbReference type="Proteomes" id="UP000010847">
    <property type="component" value="Chromosome"/>
</dbReference>
<dbReference type="KEGG" id="dmt:DESME_03370"/>
<dbReference type="RefSeq" id="WP_006715302.1">
    <property type="nucleotide sequence ID" value="NZ_CP007032.1"/>
</dbReference>
<proteinExistence type="predicted"/>
<dbReference type="OrthoDB" id="1798559at2"/>
<dbReference type="EMBL" id="CP007032">
    <property type="protein sequence ID" value="AHF06199.1"/>
    <property type="molecule type" value="Genomic_DNA"/>
</dbReference>
<dbReference type="eggNOG" id="ENOG50347QV">
    <property type="taxonomic scope" value="Bacteria"/>
</dbReference>
<dbReference type="HOGENOM" id="CLU_2192738_0_0_9"/>
<sequence length="108" mass="12448">MWSNSAHFLTVRVKVQSRWGFTFPVSLRVLNEWFEALSDIARVGETVMKFVPLPQEGGARRKLSWFKTLLPSRMISYTHILIKDISNHKGFDLVDVETGDVQVKVSLR</sequence>
<dbReference type="AlphaFoldDB" id="W0EAH3"/>
<reference evidence="1 2" key="1">
    <citation type="submission" date="2013-12" db="EMBL/GenBank/DDBJ databases">
        <authorList>
            <consortium name="DOE Joint Genome Institute"/>
            <person name="Smidt H."/>
            <person name="Huntemann M."/>
            <person name="Han J."/>
            <person name="Chen A."/>
            <person name="Kyrpides N."/>
            <person name="Mavromatis K."/>
            <person name="Markowitz V."/>
            <person name="Palaniappan K."/>
            <person name="Ivanova N."/>
            <person name="Schaumberg A."/>
            <person name="Pati A."/>
            <person name="Liolios K."/>
            <person name="Nordberg H.P."/>
            <person name="Cantor M.N."/>
            <person name="Hua S.X."/>
            <person name="Woyke T."/>
        </authorList>
    </citation>
    <scope>NUCLEOTIDE SEQUENCE [LARGE SCALE GENOMIC DNA]</scope>
    <source>
        <strain evidence="2">DSM 15288</strain>
    </source>
</reference>
<protein>
    <submittedName>
        <fullName evidence="1">Uncharacterized protein</fullName>
    </submittedName>
</protein>
<gene>
    <name evidence="1" type="ORF">DESME_03370</name>
</gene>
<organism evidence="1 2">
    <name type="scientific">Desulfitobacterium metallireducens DSM 15288</name>
    <dbReference type="NCBI Taxonomy" id="871968"/>
    <lineage>
        <taxon>Bacteria</taxon>
        <taxon>Bacillati</taxon>
        <taxon>Bacillota</taxon>
        <taxon>Clostridia</taxon>
        <taxon>Eubacteriales</taxon>
        <taxon>Desulfitobacteriaceae</taxon>
        <taxon>Desulfitobacterium</taxon>
    </lineage>
</organism>
<keyword evidence="2" id="KW-1185">Reference proteome</keyword>
<accession>W0EAH3</accession>
<name>W0EAH3_9FIRM</name>